<gene>
    <name evidence="3" type="ORF">WN71_013425</name>
</gene>
<keyword evidence="2" id="KW-1133">Transmembrane helix</keyword>
<proteinExistence type="predicted"/>
<comment type="caution">
    <text evidence="3">The sequence shown here is derived from an EMBL/GenBank/DDBJ whole genome shotgun (WGS) entry which is preliminary data.</text>
</comment>
<dbReference type="STRING" id="1428628.WN71_013425"/>
<sequence>MIRRTAGGESIRLYGFLALNIRARAECAVMAENFGYHYDGSVQDSGFMWLVPDHSPEAQERARLTWRGYPDAGRKGPLPPVSEGQVELMAARLAHAWGARGMDPRKSAVFVPFYLLLWARLFLMWDGSDVAVRCTIGIGALLVVLPLYQARTKRRGERAAAVLEAAGYERITDLKGRAKYVPPGALSAARPTTAATGPAPAPSATPRLP</sequence>
<feature type="region of interest" description="Disordered" evidence="1">
    <location>
        <begin position="185"/>
        <end position="209"/>
    </location>
</feature>
<feature type="compositionally biased region" description="Pro residues" evidence="1">
    <location>
        <begin position="199"/>
        <end position="209"/>
    </location>
</feature>
<evidence type="ECO:0000256" key="2">
    <source>
        <dbReference type="SAM" id="Phobius"/>
    </source>
</evidence>
<feature type="transmembrane region" description="Helical" evidence="2">
    <location>
        <begin position="130"/>
        <end position="148"/>
    </location>
</feature>
<feature type="transmembrane region" description="Helical" evidence="2">
    <location>
        <begin position="107"/>
        <end position="124"/>
    </location>
</feature>
<feature type="compositionally biased region" description="Low complexity" evidence="1">
    <location>
        <begin position="187"/>
        <end position="198"/>
    </location>
</feature>
<dbReference type="Proteomes" id="UP000034196">
    <property type="component" value="Unassembled WGS sequence"/>
</dbReference>
<evidence type="ECO:0000313" key="4">
    <source>
        <dbReference type="Proteomes" id="UP000034196"/>
    </source>
</evidence>
<dbReference type="EMBL" id="LAVA02000027">
    <property type="protein sequence ID" value="OIJ67367.1"/>
    <property type="molecule type" value="Genomic_DNA"/>
</dbReference>
<protein>
    <submittedName>
        <fullName evidence="3">Uncharacterized protein</fullName>
    </submittedName>
</protein>
<evidence type="ECO:0000313" key="3">
    <source>
        <dbReference type="EMBL" id="OIJ67367.1"/>
    </source>
</evidence>
<accession>A0A1J4NY08</accession>
<keyword evidence="4" id="KW-1185">Reference proteome</keyword>
<keyword evidence="2" id="KW-0472">Membrane</keyword>
<name>A0A1J4NY08_9ACTN</name>
<reference evidence="3" key="1">
    <citation type="submission" date="2016-10" db="EMBL/GenBank/DDBJ databases">
        <title>Genome sequence of Streptomyces mangrovisoli MUSC 149.</title>
        <authorList>
            <person name="Lee L.-H."/>
            <person name="Ser H.-L."/>
        </authorList>
    </citation>
    <scope>NUCLEOTIDE SEQUENCE [LARGE SCALE GENOMIC DNA]</scope>
    <source>
        <strain evidence="3">MUSC 149</strain>
    </source>
</reference>
<evidence type="ECO:0000256" key="1">
    <source>
        <dbReference type="SAM" id="MobiDB-lite"/>
    </source>
</evidence>
<keyword evidence="2" id="KW-0812">Transmembrane</keyword>
<dbReference type="RefSeq" id="WP_046586186.1">
    <property type="nucleotide sequence ID" value="NZ_LAVA02000027.1"/>
</dbReference>
<dbReference type="AlphaFoldDB" id="A0A1J4NY08"/>
<organism evidence="3 4">
    <name type="scientific">Streptomyces mangrovisoli</name>
    <dbReference type="NCBI Taxonomy" id="1428628"/>
    <lineage>
        <taxon>Bacteria</taxon>
        <taxon>Bacillati</taxon>
        <taxon>Actinomycetota</taxon>
        <taxon>Actinomycetes</taxon>
        <taxon>Kitasatosporales</taxon>
        <taxon>Streptomycetaceae</taxon>
        <taxon>Streptomyces</taxon>
    </lineage>
</organism>